<dbReference type="AlphaFoldDB" id="A0A3B0Y4P4"/>
<dbReference type="PROSITE" id="PS00893">
    <property type="entry name" value="NUDIX_BOX"/>
    <property type="match status" value="1"/>
</dbReference>
<dbReference type="SUPFAM" id="SSF46785">
    <property type="entry name" value="Winged helix' DNA-binding domain"/>
    <property type="match status" value="1"/>
</dbReference>
<evidence type="ECO:0000259" key="2">
    <source>
        <dbReference type="PROSITE" id="PS51462"/>
    </source>
</evidence>
<dbReference type="GO" id="GO:0000309">
    <property type="term" value="F:nicotinamide-nucleotide adenylyltransferase activity"/>
    <property type="evidence" value="ECO:0007669"/>
    <property type="project" value="UniProtKB-EC"/>
</dbReference>
<dbReference type="CDD" id="cd18873">
    <property type="entry name" value="NUDIX_NadM_like"/>
    <property type="match status" value="1"/>
</dbReference>
<dbReference type="Pfam" id="PF00293">
    <property type="entry name" value="NUDIX"/>
    <property type="match status" value="1"/>
</dbReference>
<dbReference type="EC" id="3.6.1.13" evidence="3"/>
<dbReference type="Pfam" id="PF21906">
    <property type="entry name" value="WHD_NrtR"/>
    <property type="match status" value="1"/>
</dbReference>
<dbReference type="InterPro" id="IPR020084">
    <property type="entry name" value="NUDIX_hydrolase_CS"/>
</dbReference>
<dbReference type="EMBL" id="UOFL01000092">
    <property type="protein sequence ID" value="VAW75708.1"/>
    <property type="molecule type" value="Genomic_DNA"/>
</dbReference>
<keyword evidence="3" id="KW-0808">Transferase</keyword>
<dbReference type="InterPro" id="IPR036388">
    <property type="entry name" value="WH-like_DNA-bd_sf"/>
</dbReference>
<keyword evidence="1 3" id="KW-0378">Hydrolase</keyword>
<protein>
    <submittedName>
        <fullName evidence="3">Nicotinamide-nucleotide adenylyltransferase, NadM family / ADP-ribose pyrophosphatase</fullName>
        <ecNumber evidence="3">2.7.7.1</ecNumber>
        <ecNumber evidence="3">3.6.1.13</ecNumber>
    </submittedName>
</protein>
<feature type="domain" description="Nudix hydrolase" evidence="2">
    <location>
        <begin position="7"/>
        <end position="143"/>
    </location>
</feature>
<reference evidence="3" key="1">
    <citation type="submission" date="2018-06" db="EMBL/GenBank/DDBJ databases">
        <authorList>
            <person name="Zhirakovskaya E."/>
        </authorList>
    </citation>
    <scope>NUCLEOTIDE SEQUENCE</scope>
</reference>
<proteinExistence type="predicted"/>
<accession>A0A3B0Y4P4</accession>
<name>A0A3B0Y4P4_9ZZZZ</name>
<dbReference type="SUPFAM" id="SSF55811">
    <property type="entry name" value="Nudix"/>
    <property type="match status" value="1"/>
</dbReference>
<organism evidence="3">
    <name type="scientific">hydrothermal vent metagenome</name>
    <dbReference type="NCBI Taxonomy" id="652676"/>
    <lineage>
        <taxon>unclassified sequences</taxon>
        <taxon>metagenomes</taxon>
        <taxon>ecological metagenomes</taxon>
    </lineage>
</organism>
<dbReference type="InterPro" id="IPR054105">
    <property type="entry name" value="WHD_NrtR"/>
</dbReference>
<dbReference type="InterPro" id="IPR000086">
    <property type="entry name" value="NUDIX_hydrolase_dom"/>
</dbReference>
<sequence length="222" mass="25770">MDYCYPYPHPAVTTDMVIFTIRDSQLSVLLIQRRDNPFKGLWALPGGFVHEDEDVDQCARRELEEETGLKDIYLEQLYTFGKPDRDPRERVISVAYFALLPSSPLKIRAASDASDVTWHEVSSIPALGFDHNTIIKIALERLIAKLDYSTIAFQLLPDLFTLTEVQKVYEIILGQDIDKRNFRKQILALDNVKKTKQQRREGAHRPAFLYTLKKRDTIEWTR</sequence>
<dbReference type="PANTHER" id="PTHR43736">
    <property type="entry name" value="ADP-RIBOSE PYROPHOSPHATASE"/>
    <property type="match status" value="1"/>
</dbReference>
<dbReference type="PANTHER" id="PTHR43736:SF4">
    <property type="entry name" value="SLR1690 PROTEIN"/>
    <property type="match status" value="1"/>
</dbReference>
<dbReference type="Gene3D" id="1.10.10.10">
    <property type="entry name" value="Winged helix-like DNA-binding domain superfamily/Winged helix DNA-binding domain"/>
    <property type="match status" value="1"/>
</dbReference>
<dbReference type="GO" id="GO:0047631">
    <property type="term" value="F:ADP-ribose diphosphatase activity"/>
    <property type="evidence" value="ECO:0007669"/>
    <property type="project" value="UniProtKB-EC"/>
</dbReference>
<gene>
    <name evidence="3" type="ORF">MNBD_GAMMA12-1558</name>
</gene>
<dbReference type="InterPro" id="IPR020476">
    <property type="entry name" value="Nudix_hydrolase"/>
</dbReference>
<dbReference type="PROSITE" id="PS51462">
    <property type="entry name" value="NUDIX"/>
    <property type="match status" value="1"/>
</dbReference>
<evidence type="ECO:0000313" key="3">
    <source>
        <dbReference type="EMBL" id="VAW75708.1"/>
    </source>
</evidence>
<evidence type="ECO:0000256" key="1">
    <source>
        <dbReference type="ARBA" id="ARBA00022801"/>
    </source>
</evidence>
<dbReference type="InterPro" id="IPR036390">
    <property type="entry name" value="WH_DNA-bd_sf"/>
</dbReference>
<dbReference type="InterPro" id="IPR015797">
    <property type="entry name" value="NUDIX_hydrolase-like_dom_sf"/>
</dbReference>
<dbReference type="EC" id="2.7.7.1" evidence="3"/>
<dbReference type="Gene3D" id="3.90.79.10">
    <property type="entry name" value="Nucleoside Triphosphate Pyrophosphohydrolase"/>
    <property type="match status" value="1"/>
</dbReference>
<dbReference type="PRINTS" id="PR00502">
    <property type="entry name" value="NUDIXFAMILY"/>
</dbReference>
<keyword evidence="3" id="KW-0548">Nucleotidyltransferase</keyword>